<dbReference type="Proteomes" id="UP000235861">
    <property type="component" value="Unassembled WGS sequence"/>
</dbReference>
<dbReference type="GO" id="GO:0030246">
    <property type="term" value="F:carbohydrate binding"/>
    <property type="evidence" value="ECO:0007669"/>
    <property type="project" value="InterPro"/>
</dbReference>
<dbReference type="GO" id="GO:0005975">
    <property type="term" value="P:carbohydrate metabolic process"/>
    <property type="evidence" value="ECO:0007669"/>
    <property type="project" value="InterPro"/>
</dbReference>
<dbReference type="InterPro" id="IPR014718">
    <property type="entry name" value="GH-type_carb-bd"/>
</dbReference>
<dbReference type="GO" id="GO:0016853">
    <property type="term" value="F:isomerase activity"/>
    <property type="evidence" value="ECO:0007669"/>
    <property type="project" value="InterPro"/>
</dbReference>
<dbReference type="SUPFAM" id="SSF74650">
    <property type="entry name" value="Galactose mutarotase-like"/>
    <property type="match status" value="1"/>
</dbReference>
<name>A0A2H9U9F2_9GAMM</name>
<comment type="caution">
    <text evidence="1">The sequence shown here is derived from an EMBL/GenBank/DDBJ whole genome shotgun (WGS) entry which is preliminary data.</text>
</comment>
<organism evidence="1 2">
    <name type="scientific">Aeromonas cavernicola</name>
    <dbReference type="NCBI Taxonomy" id="1006623"/>
    <lineage>
        <taxon>Bacteria</taxon>
        <taxon>Pseudomonadati</taxon>
        <taxon>Pseudomonadota</taxon>
        <taxon>Gammaproteobacteria</taxon>
        <taxon>Aeromonadales</taxon>
        <taxon>Aeromonadaceae</taxon>
        <taxon>Aeromonas</taxon>
    </lineage>
</organism>
<reference evidence="1 2" key="1">
    <citation type="submission" date="2017-11" db="EMBL/GenBank/DDBJ databases">
        <title>Draft genome sequence of environmental isolate Aeromonas cavernicola sp. nov. MDC 2508.</title>
        <authorList>
            <person name="Colston S.M."/>
            <person name="Navarro A."/>
            <person name="Martinez-Murcia A.J."/>
            <person name="Graf J."/>
        </authorList>
    </citation>
    <scope>NUCLEOTIDE SEQUENCE [LARGE SCALE GENOMIC DNA]</scope>
    <source>
        <strain evidence="1 2">MDC 2508</strain>
    </source>
</reference>
<proteinExistence type="predicted"/>
<dbReference type="InterPro" id="IPR008183">
    <property type="entry name" value="Aldose_1/G6P_1-epimerase"/>
</dbReference>
<keyword evidence="2" id="KW-1185">Reference proteome</keyword>
<sequence>MQTVRRDVGPLSLELIPELGGVISRLTWHGKAILRSLPDSPFAAVNQGGSFALVPYSNRIAEGQFHFASCDYALQRNFGDHPHSIHGNGWQQPWQVEESEDERSVMLVLAHDAQGESAAQWPWPYRATQRFTLQENALCITLTYHNLADQAVPAGLGFHPYFPRAAQAEIQFAAGGVVLNGHNALPTGLAPVPAQWDYRSWRKPEPATVDNCFHHWSGCARVRWPDEKLMVTVSSPDAPHAILFMPPADRDFVAIEPVSHINDAINNGGFGDPALAMATVPAHGQLQITMLLEVSHYA</sequence>
<protein>
    <submittedName>
        <fullName evidence="1">Aldose 1-epimerase</fullName>
    </submittedName>
</protein>
<dbReference type="CDD" id="cd09021">
    <property type="entry name" value="Aldose_epim_Ec_YphB"/>
    <property type="match status" value="1"/>
</dbReference>
<dbReference type="RefSeq" id="WP_100292491.1">
    <property type="nucleotide sequence ID" value="NZ_PGGC01000005.1"/>
</dbReference>
<accession>A0A2H9U9F2</accession>
<evidence type="ECO:0000313" key="1">
    <source>
        <dbReference type="EMBL" id="PJG60670.1"/>
    </source>
</evidence>
<dbReference type="InterPro" id="IPR011013">
    <property type="entry name" value="Gal_mutarotase_sf_dom"/>
</dbReference>
<evidence type="ECO:0000313" key="2">
    <source>
        <dbReference type="Proteomes" id="UP000235861"/>
    </source>
</evidence>
<dbReference type="Gene3D" id="2.70.98.10">
    <property type="match status" value="1"/>
</dbReference>
<dbReference type="Pfam" id="PF01263">
    <property type="entry name" value="Aldose_epim"/>
    <property type="match status" value="1"/>
</dbReference>
<dbReference type="OrthoDB" id="9808779at2"/>
<dbReference type="EMBL" id="PGGC01000005">
    <property type="protein sequence ID" value="PJG60670.1"/>
    <property type="molecule type" value="Genomic_DNA"/>
</dbReference>
<gene>
    <name evidence="1" type="ORF">CUC53_01330</name>
</gene>
<dbReference type="AlphaFoldDB" id="A0A2H9U9F2"/>